<protein>
    <submittedName>
        <fullName evidence="3">DNA-binding transcriptional regulator, XRE-family HTH domain</fullName>
    </submittedName>
</protein>
<evidence type="ECO:0000313" key="4">
    <source>
        <dbReference type="Proteomes" id="UP000182248"/>
    </source>
</evidence>
<evidence type="ECO:0000259" key="2">
    <source>
        <dbReference type="PROSITE" id="PS50943"/>
    </source>
</evidence>
<dbReference type="PANTHER" id="PTHR46558:SF4">
    <property type="entry name" value="DNA-BIDING PHAGE PROTEIN"/>
    <property type="match status" value="1"/>
</dbReference>
<evidence type="ECO:0000313" key="3">
    <source>
        <dbReference type="EMBL" id="SFW50188.1"/>
    </source>
</evidence>
<name>A0A1K1PRR2_9FLAO</name>
<dbReference type="EMBL" id="FPJE01000009">
    <property type="protein sequence ID" value="SFW50188.1"/>
    <property type="molecule type" value="Genomic_DNA"/>
</dbReference>
<dbReference type="InterPro" id="IPR001387">
    <property type="entry name" value="Cro/C1-type_HTH"/>
</dbReference>
<organism evidence="3 4">
    <name type="scientific">Sinomicrobium oceani</name>
    <dbReference type="NCBI Taxonomy" id="1150368"/>
    <lineage>
        <taxon>Bacteria</taxon>
        <taxon>Pseudomonadati</taxon>
        <taxon>Bacteroidota</taxon>
        <taxon>Flavobacteriia</taxon>
        <taxon>Flavobacteriales</taxon>
        <taxon>Flavobacteriaceae</taxon>
        <taxon>Sinomicrobium</taxon>
    </lineage>
</organism>
<accession>A0A1K1PRR2</accession>
<reference evidence="3 4" key="1">
    <citation type="submission" date="2016-11" db="EMBL/GenBank/DDBJ databases">
        <authorList>
            <person name="Jaros S."/>
            <person name="Januszkiewicz K."/>
            <person name="Wedrychowicz H."/>
        </authorList>
    </citation>
    <scope>NUCLEOTIDE SEQUENCE [LARGE SCALE GENOMIC DNA]</scope>
    <source>
        <strain evidence="3 4">CGMCC 1.12145</strain>
    </source>
</reference>
<dbReference type="SMART" id="SM00530">
    <property type="entry name" value="HTH_XRE"/>
    <property type="match status" value="1"/>
</dbReference>
<dbReference type="SUPFAM" id="SSF47413">
    <property type="entry name" value="lambda repressor-like DNA-binding domains"/>
    <property type="match status" value="1"/>
</dbReference>
<dbReference type="Pfam" id="PF01381">
    <property type="entry name" value="HTH_3"/>
    <property type="match status" value="1"/>
</dbReference>
<gene>
    <name evidence="3" type="ORF">SAMN02927921_01973</name>
</gene>
<dbReference type="Proteomes" id="UP000182248">
    <property type="component" value="Unassembled WGS sequence"/>
</dbReference>
<dbReference type="Gene3D" id="1.10.260.40">
    <property type="entry name" value="lambda repressor-like DNA-binding domains"/>
    <property type="match status" value="1"/>
</dbReference>
<dbReference type="CDD" id="cd00093">
    <property type="entry name" value="HTH_XRE"/>
    <property type="match status" value="1"/>
</dbReference>
<keyword evidence="1 3" id="KW-0238">DNA-binding</keyword>
<dbReference type="STRING" id="1150368.SAMN02927921_01973"/>
<proteinExistence type="predicted"/>
<dbReference type="PANTHER" id="PTHR46558">
    <property type="entry name" value="TRACRIPTIONAL REGULATORY PROTEIN-RELATED-RELATED"/>
    <property type="match status" value="1"/>
</dbReference>
<dbReference type="GO" id="GO:0003677">
    <property type="term" value="F:DNA binding"/>
    <property type="evidence" value="ECO:0007669"/>
    <property type="project" value="UniProtKB-KW"/>
</dbReference>
<dbReference type="InterPro" id="IPR010982">
    <property type="entry name" value="Lambda_DNA-bd_dom_sf"/>
</dbReference>
<evidence type="ECO:0000256" key="1">
    <source>
        <dbReference type="ARBA" id="ARBA00023125"/>
    </source>
</evidence>
<keyword evidence="4" id="KW-1185">Reference proteome</keyword>
<feature type="domain" description="HTH cro/C1-type" evidence="2">
    <location>
        <begin position="7"/>
        <end position="61"/>
    </location>
</feature>
<dbReference type="OrthoDB" id="9815852at2"/>
<dbReference type="RefSeq" id="WP_072317198.1">
    <property type="nucleotide sequence ID" value="NZ_FPJE01000009.1"/>
</dbReference>
<dbReference type="AlphaFoldDB" id="A0A1K1PRR2"/>
<dbReference type="PROSITE" id="PS50943">
    <property type="entry name" value="HTH_CROC1"/>
    <property type="match status" value="1"/>
</dbReference>
<sequence>MKIGARIKALREARGITQKEMEESIGVSHGTYCNWESDLHEIKLSKLLIIAKILNVEIQALLEDKQENTTHLQFRDLDINGGAIIILTDRKAVDKLVEALKDQL</sequence>